<feature type="transmembrane region" description="Helical" evidence="11">
    <location>
        <begin position="153"/>
        <end position="176"/>
    </location>
</feature>
<keyword evidence="5 11" id="KW-0812">Transmembrane</keyword>
<evidence type="ECO:0000256" key="7">
    <source>
        <dbReference type="ARBA" id="ARBA00022989"/>
    </source>
</evidence>
<evidence type="ECO:0000256" key="1">
    <source>
        <dbReference type="ARBA" id="ARBA00004651"/>
    </source>
</evidence>
<protein>
    <recommendedName>
        <fullName evidence="10">Putative proline/betaine transporter</fullName>
    </recommendedName>
</protein>
<keyword evidence="3" id="KW-0813">Transport</keyword>
<gene>
    <name evidence="13" type="ORF">FB558_8662</name>
</gene>
<feature type="transmembrane region" description="Helical" evidence="11">
    <location>
        <begin position="373"/>
        <end position="396"/>
    </location>
</feature>
<keyword evidence="7 11" id="KW-1133">Transmembrane helix</keyword>
<keyword evidence="8 11" id="KW-0472">Membrane</keyword>
<comment type="subcellular location">
    <subcellularLocation>
        <location evidence="1">Cell membrane</location>
        <topology evidence="1">Multi-pass membrane protein</topology>
    </subcellularLocation>
</comment>
<evidence type="ECO:0000313" key="14">
    <source>
        <dbReference type="Proteomes" id="UP000315677"/>
    </source>
</evidence>
<feature type="transmembrane region" description="Helical" evidence="11">
    <location>
        <begin position="188"/>
        <end position="207"/>
    </location>
</feature>
<evidence type="ECO:0000256" key="2">
    <source>
        <dbReference type="ARBA" id="ARBA00008240"/>
    </source>
</evidence>
<dbReference type="AlphaFoldDB" id="A0A543C210"/>
<feature type="domain" description="Major facilitator superfamily (MFS) profile" evidence="12">
    <location>
        <begin position="15"/>
        <end position="427"/>
    </location>
</feature>
<dbReference type="Gene3D" id="1.20.1250.20">
    <property type="entry name" value="MFS general substrate transporter like domains"/>
    <property type="match status" value="2"/>
</dbReference>
<feature type="transmembrane region" description="Helical" evidence="11">
    <location>
        <begin position="27"/>
        <end position="46"/>
    </location>
</feature>
<dbReference type="InterPro" id="IPR020846">
    <property type="entry name" value="MFS_dom"/>
</dbReference>
<evidence type="ECO:0000313" key="13">
    <source>
        <dbReference type="EMBL" id="TQL91113.1"/>
    </source>
</evidence>
<keyword evidence="14" id="KW-1185">Reference proteome</keyword>
<accession>A0A543C210</accession>
<feature type="transmembrane region" description="Helical" evidence="11">
    <location>
        <begin position="402"/>
        <end position="422"/>
    </location>
</feature>
<evidence type="ECO:0000256" key="9">
    <source>
        <dbReference type="ARBA" id="ARBA00037295"/>
    </source>
</evidence>
<dbReference type="FunFam" id="1.20.1250.20:FF:000001">
    <property type="entry name" value="Dicarboxylate MFS transporter"/>
    <property type="match status" value="1"/>
</dbReference>
<dbReference type="CDD" id="cd17369">
    <property type="entry name" value="MFS_ShiA_like"/>
    <property type="match status" value="1"/>
</dbReference>
<evidence type="ECO:0000256" key="4">
    <source>
        <dbReference type="ARBA" id="ARBA00022475"/>
    </source>
</evidence>
<dbReference type="InterPro" id="IPR036259">
    <property type="entry name" value="MFS_trans_sf"/>
</dbReference>
<feature type="transmembrane region" description="Helical" evidence="11">
    <location>
        <begin position="277"/>
        <end position="296"/>
    </location>
</feature>
<feature type="transmembrane region" description="Helical" evidence="11">
    <location>
        <begin position="308"/>
        <end position="327"/>
    </location>
</feature>
<keyword evidence="4" id="KW-1003">Cell membrane</keyword>
<sequence length="447" mass="47663">MAQAMTRRTNSVRMVAIGSFVGTTIEWYDFFLYGTAAALVFSPLFFPDVSPAVGLIAAFGTYAVGFLARPLGALVGGHVGDRIGRKAMLVASLLIMGVSTTLIGVLPTYDHVGIWAPLMLLVLRLAQGFGVGGEWGGAALMSVETAPPHRRGLFGSFTQIGVSGGMLLAVGAFTLARTSMDPDQFLSWGWRIPFLVSGVLVIFGYVIRARLVEPESFAAMKEKDELPERPLAAVIRNESRPVWLSAGMRMSQNAVYYLYTTFGIAYLANSVGADSNIGLQSVLIASAIGLVSVPAWASLSDRYGRRPLYLFGTITSALFIGPFFLLADTGNPVLIVVGMVVGLNLFHDAMYGPQAAFFSELFSTGVRYSGASLGYQFGAVLSGGFAPLIATVLLAANDGRPWLVVAYFLVLSVITGVCAYLAPETFRKDIAAPSHRPAVRTPEGNLT</sequence>
<comment type="similarity">
    <text evidence="2">Belongs to the major facilitator superfamily. Metabolite:H+ Symporter (MHS) family (TC 2.A.1.6) family.</text>
</comment>
<dbReference type="EMBL" id="VFPA01000010">
    <property type="protein sequence ID" value="TQL91113.1"/>
    <property type="molecule type" value="Genomic_DNA"/>
</dbReference>
<evidence type="ECO:0000256" key="10">
    <source>
        <dbReference type="ARBA" id="ARBA00039918"/>
    </source>
</evidence>
<dbReference type="GO" id="GO:0005886">
    <property type="term" value="C:plasma membrane"/>
    <property type="evidence" value="ECO:0007669"/>
    <property type="project" value="UniProtKB-SubCell"/>
</dbReference>
<evidence type="ECO:0000256" key="3">
    <source>
        <dbReference type="ARBA" id="ARBA00022448"/>
    </source>
</evidence>
<reference evidence="13 14" key="1">
    <citation type="submission" date="2019-06" db="EMBL/GenBank/DDBJ databases">
        <title>Sequencing the genomes of 1000 actinobacteria strains.</title>
        <authorList>
            <person name="Klenk H.-P."/>
        </authorList>
    </citation>
    <scope>NUCLEOTIDE SEQUENCE [LARGE SCALE GENOMIC DNA]</scope>
    <source>
        <strain evidence="13 14">DSM 45301</strain>
    </source>
</reference>
<dbReference type="SUPFAM" id="SSF103473">
    <property type="entry name" value="MFS general substrate transporter"/>
    <property type="match status" value="1"/>
</dbReference>
<evidence type="ECO:0000256" key="8">
    <source>
        <dbReference type="ARBA" id="ARBA00023136"/>
    </source>
</evidence>
<dbReference type="PANTHER" id="PTHR43045:SF1">
    <property type="entry name" value="SHIKIMATE TRANSPORTER"/>
    <property type="match status" value="1"/>
</dbReference>
<comment type="caution">
    <text evidence="13">The sequence shown here is derived from an EMBL/GenBank/DDBJ whole genome shotgun (WGS) entry which is preliminary data.</text>
</comment>
<feature type="transmembrane region" description="Helical" evidence="11">
    <location>
        <begin position="87"/>
        <end position="106"/>
    </location>
</feature>
<name>A0A543C210_9PSEU</name>
<dbReference type="PROSITE" id="PS50850">
    <property type="entry name" value="MFS"/>
    <property type="match status" value="1"/>
</dbReference>
<dbReference type="Proteomes" id="UP000315677">
    <property type="component" value="Unassembled WGS sequence"/>
</dbReference>
<feature type="transmembrane region" description="Helical" evidence="11">
    <location>
        <begin position="112"/>
        <end position="132"/>
    </location>
</feature>
<evidence type="ECO:0000256" key="5">
    <source>
        <dbReference type="ARBA" id="ARBA00022692"/>
    </source>
</evidence>
<keyword evidence="6" id="KW-0769">Symport</keyword>
<dbReference type="PANTHER" id="PTHR43045">
    <property type="entry name" value="SHIKIMATE TRANSPORTER"/>
    <property type="match status" value="1"/>
</dbReference>
<organism evidence="13 14">
    <name type="scientific">Pseudonocardia kunmingensis</name>
    <dbReference type="NCBI Taxonomy" id="630975"/>
    <lineage>
        <taxon>Bacteria</taxon>
        <taxon>Bacillati</taxon>
        <taxon>Actinomycetota</taxon>
        <taxon>Actinomycetes</taxon>
        <taxon>Pseudonocardiales</taxon>
        <taxon>Pseudonocardiaceae</taxon>
        <taxon>Pseudonocardia</taxon>
    </lineage>
</organism>
<dbReference type="GO" id="GO:0015293">
    <property type="term" value="F:symporter activity"/>
    <property type="evidence" value="ECO:0007669"/>
    <property type="project" value="UniProtKB-KW"/>
</dbReference>
<comment type="function">
    <text evidence="9">May be a proton symporter involved in the uptake of osmolytes such as proline and glycine betaine.</text>
</comment>
<dbReference type="InterPro" id="IPR011701">
    <property type="entry name" value="MFS"/>
</dbReference>
<evidence type="ECO:0000256" key="6">
    <source>
        <dbReference type="ARBA" id="ARBA00022847"/>
    </source>
</evidence>
<feature type="transmembrane region" description="Helical" evidence="11">
    <location>
        <begin position="254"/>
        <end position="271"/>
    </location>
</feature>
<evidence type="ECO:0000259" key="12">
    <source>
        <dbReference type="PROSITE" id="PS50850"/>
    </source>
</evidence>
<feature type="transmembrane region" description="Helical" evidence="11">
    <location>
        <begin position="52"/>
        <end position="75"/>
    </location>
</feature>
<dbReference type="Pfam" id="PF07690">
    <property type="entry name" value="MFS_1"/>
    <property type="match status" value="1"/>
</dbReference>
<proteinExistence type="inferred from homology"/>
<evidence type="ECO:0000256" key="11">
    <source>
        <dbReference type="SAM" id="Phobius"/>
    </source>
</evidence>